<protein>
    <submittedName>
        <fullName evidence="2">Uncharacterized protein</fullName>
    </submittedName>
</protein>
<name>A0A246RK23_9ACTN</name>
<feature type="region of interest" description="Disordered" evidence="1">
    <location>
        <begin position="50"/>
        <end position="80"/>
    </location>
</feature>
<evidence type="ECO:0000313" key="3">
    <source>
        <dbReference type="Proteomes" id="UP000197174"/>
    </source>
</evidence>
<dbReference type="AlphaFoldDB" id="A0A246RK23"/>
<reference evidence="2 3" key="1">
    <citation type="submission" date="2017-03" db="EMBL/GenBank/DDBJ databases">
        <title>Whole genome sequence of Micromonospora wenchangensis, isolated from mangrove soil.</title>
        <authorList>
            <person name="Yang H."/>
        </authorList>
    </citation>
    <scope>NUCLEOTIDE SEQUENCE [LARGE SCALE GENOMIC DNA]</scope>
    <source>
        <strain evidence="2 3">CCTCC AA 2012002</strain>
    </source>
</reference>
<evidence type="ECO:0000256" key="1">
    <source>
        <dbReference type="SAM" id="MobiDB-lite"/>
    </source>
</evidence>
<keyword evidence="3" id="KW-1185">Reference proteome</keyword>
<dbReference type="Proteomes" id="UP000197174">
    <property type="component" value="Unassembled WGS sequence"/>
</dbReference>
<evidence type="ECO:0000313" key="2">
    <source>
        <dbReference type="EMBL" id="OWV05210.1"/>
    </source>
</evidence>
<organism evidence="2 3">
    <name type="scientific">Micromonospora wenchangensis</name>
    <dbReference type="NCBI Taxonomy" id="1185415"/>
    <lineage>
        <taxon>Bacteria</taxon>
        <taxon>Bacillati</taxon>
        <taxon>Actinomycetota</taxon>
        <taxon>Actinomycetes</taxon>
        <taxon>Micromonosporales</taxon>
        <taxon>Micromonosporaceae</taxon>
        <taxon>Micromonospora</taxon>
    </lineage>
</organism>
<comment type="caution">
    <text evidence="2">The sequence shown here is derived from an EMBL/GenBank/DDBJ whole genome shotgun (WGS) entry which is preliminary data.</text>
</comment>
<gene>
    <name evidence="2" type="ORF">B5D80_18330</name>
</gene>
<dbReference type="EMBL" id="MZMV01000030">
    <property type="protein sequence ID" value="OWV05210.1"/>
    <property type="molecule type" value="Genomic_DNA"/>
</dbReference>
<proteinExistence type="predicted"/>
<sequence>MEFPGDGADRAASSRRAGSLNLAYCVGDDVGGVLAGLGHRRLVLDRLGIGGDEMLGPPEQSSGRSEGVPAPQMSISAVTR</sequence>
<accession>A0A246RK23</accession>